<protein>
    <submittedName>
        <fullName evidence="6">Two-component system response regulator</fullName>
    </submittedName>
</protein>
<keyword evidence="1" id="KW-0597">Phosphoprotein</keyword>
<keyword evidence="4" id="KW-0238">DNA-binding</keyword>
<dbReference type="Pfam" id="PF00072">
    <property type="entry name" value="Response_reg"/>
    <property type="match status" value="1"/>
</dbReference>
<gene>
    <name evidence="6" type="ORF">ACBT_1466</name>
</gene>
<name>A0A5J6RGG3_9BACT</name>
<evidence type="ECO:0000313" key="6">
    <source>
        <dbReference type="EMBL" id="QKJ27367.1"/>
    </source>
</evidence>
<dbReference type="OrthoDB" id="5353330at2"/>
<reference evidence="6 7" key="1">
    <citation type="submission" date="2020-05" db="EMBL/GenBank/DDBJ databases">
        <title>Complete genome sequencing of Campylobacter and Arcobacter type strains.</title>
        <authorList>
            <person name="Miller W.G."/>
            <person name="Yee E."/>
        </authorList>
    </citation>
    <scope>NUCLEOTIDE SEQUENCE [LARGE SCALE GENOMIC DNA]</scope>
    <source>
        <strain evidence="6 7">LMG 21996</strain>
    </source>
</reference>
<dbReference type="InterPro" id="IPR001867">
    <property type="entry name" value="OmpR/PhoB-type_DNA-bd"/>
</dbReference>
<dbReference type="GO" id="GO:0005829">
    <property type="term" value="C:cytosol"/>
    <property type="evidence" value="ECO:0007669"/>
    <property type="project" value="TreeGrafter"/>
</dbReference>
<dbReference type="GO" id="GO:0032993">
    <property type="term" value="C:protein-DNA complex"/>
    <property type="evidence" value="ECO:0007669"/>
    <property type="project" value="TreeGrafter"/>
</dbReference>
<dbReference type="InterPro" id="IPR016032">
    <property type="entry name" value="Sig_transdc_resp-reg_C-effctor"/>
</dbReference>
<dbReference type="CDD" id="cd17536">
    <property type="entry name" value="REC_YesN-like"/>
    <property type="match status" value="1"/>
</dbReference>
<evidence type="ECO:0000256" key="1">
    <source>
        <dbReference type="ARBA" id="ARBA00022553"/>
    </source>
</evidence>
<dbReference type="GO" id="GO:0006355">
    <property type="term" value="P:regulation of DNA-templated transcription"/>
    <property type="evidence" value="ECO:0007669"/>
    <property type="project" value="InterPro"/>
</dbReference>
<dbReference type="KEGG" id="acib:ACBT_1466"/>
<organism evidence="6 7">
    <name type="scientific">Aliarcobacter cibarius</name>
    <dbReference type="NCBI Taxonomy" id="255507"/>
    <lineage>
        <taxon>Bacteria</taxon>
        <taxon>Pseudomonadati</taxon>
        <taxon>Campylobacterota</taxon>
        <taxon>Epsilonproteobacteria</taxon>
        <taxon>Campylobacterales</taxon>
        <taxon>Arcobacteraceae</taxon>
        <taxon>Aliarcobacter</taxon>
    </lineage>
</organism>
<dbReference type="GO" id="GO:0000156">
    <property type="term" value="F:phosphorelay response regulator activity"/>
    <property type="evidence" value="ECO:0007669"/>
    <property type="project" value="TreeGrafter"/>
</dbReference>
<sequence>MNNKYPYNILVVEDEEQSRENFVSYLLMFYENVFEASNGERALEVYKREKPHIILLDINIPKVSGLEVARQIREKDLMTKIIILTAHSEKSFLLEAMSLRLTKYLFKPVNRKDLKQALDLAITELEKFDIIVNDEIEVNEFYTYSFNKKSLKYKGNEISLTQKEQLFFEYLLKNRNKVCSYHELLSYTEVATLDGLKNLVKRLKKKLNDELITNISGIGYKKS</sequence>
<dbReference type="SMART" id="SM00448">
    <property type="entry name" value="REC"/>
    <property type="match status" value="1"/>
</dbReference>
<dbReference type="Pfam" id="PF00486">
    <property type="entry name" value="Trans_reg_C"/>
    <property type="match status" value="1"/>
</dbReference>
<dbReference type="CDD" id="cd00383">
    <property type="entry name" value="trans_reg_C"/>
    <property type="match status" value="1"/>
</dbReference>
<evidence type="ECO:0000256" key="5">
    <source>
        <dbReference type="ARBA" id="ARBA00023163"/>
    </source>
</evidence>
<dbReference type="GO" id="GO:0000976">
    <property type="term" value="F:transcription cis-regulatory region binding"/>
    <property type="evidence" value="ECO:0007669"/>
    <property type="project" value="TreeGrafter"/>
</dbReference>
<evidence type="ECO:0000256" key="3">
    <source>
        <dbReference type="ARBA" id="ARBA00023015"/>
    </source>
</evidence>
<evidence type="ECO:0000256" key="4">
    <source>
        <dbReference type="ARBA" id="ARBA00023125"/>
    </source>
</evidence>
<evidence type="ECO:0000256" key="2">
    <source>
        <dbReference type="ARBA" id="ARBA00023012"/>
    </source>
</evidence>
<dbReference type="PANTHER" id="PTHR48111:SF1">
    <property type="entry name" value="TWO-COMPONENT RESPONSE REGULATOR ORR33"/>
    <property type="match status" value="1"/>
</dbReference>
<dbReference type="SUPFAM" id="SSF52172">
    <property type="entry name" value="CheY-like"/>
    <property type="match status" value="1"/>
</dbReference>
<proteinExistence type="predicted"/>
<keyword evidence="3" id="KW-0805">Transcription regulation</keyword>
<dbReference type="Gene3D" id="1.10.10.10">
    <property type="entry name" value="Winged helix-like DNA-binding domain superfamily/Winged helix DNA-binding domain"/>
    <property type="match status" value="1"/>
</dbReference>
<dbReference type="EMBL" id="CP054051">
    <property type="protein sequence ID" value="QKJ27367.1"/>
    <property type="molecule type" value="Genomic_DNA"/>
</dbReference>
<dbReference type="InterPro" id="IPR036388">
    <property type="entry name" value="WH-like_DNA-bd_sf"/>
</dbReference>
<evidence type="ECO:0000313" key="7">
    <source>
        <dbReference type="Proteomes" id="UP000509513"/>
    </source>
</evidence>
<dbReference type="SUPFAM" id="SSF46894">
    <property type="entry name" value="C-terminal effector domain of the bipartite response regulators"/>
    <property type="match status" value="1"/>
</dbReference>
<dbReference type="AlphaFoldDB" id="A0A5J6RGG3"/>
<dbReference type="Gene3D" id="3.40.50.2300">
    <property type="match status" value="1"/>
</dbReference>
<keyword evidence="2" id="KW-0902">Two-component regulatory system</keyword>
<dbReference type="RefSeq" id="WP_024776221.1">
    <property type="nucleotide sequence ID" value="NZ_CP043857.1"/>
</dbReference>
<dbReference type="Proteomes" id="UP000509513">
    <property type="component" value="Chromosome"/>
</dbReference>
<dbReference type="InterPro" id="IPR039420">
    <property type="entry name" value="WalR-like"/>
</dbReference>
<dbReference type="PANTHER" id="PTHR48111">
    <property type="entry name" value="REGULATOR OF RPOS"/>
    <property type="match status" value="1"/>
</dbReference>
<dbReference type="SMART" id="SM00862">
    <property type="entry name" value="Trans_reg_C"/>
    <property type="match status" value="1"/>
</dbReference>
<keyword evidence="5" id="KW-0804">Transcription</keyword>
<accession>A0A5J6RGG3</accession>
<dbReference type="InterPro" id="IPR011006">
    <property type="entry name" value="CheY-like_superfamily"/>
</dbReference>
<dbReference type="PROSITE" id="PS50110">
    <property type="entry name" value="RESPONSE_REGULATORY"/>
    <property type="match status" value="1"/>
</dbReference>
<dbReference type="InterPro" id="IPR001789">
    <property type="entry name" value="Sig_transdc_resp-reg_receiver"/>
</dbReference>